<dbReference type="GO" id="GO:0009247">
    <property type="term" value="P:glycolipid biosynthetic process"/>
    <property type="evidence" value="ECO:0007669"/>
    <property type="project" value="UniProtKB-ARBA"/>
</dbReference>
<sequence>MARTLLVTNDFPPRPGGIQSYLQALTNQLRPEDLVVYAPRWRGDSHLKFDAKQKFQVVRHPTTLMLPTPLVLRRAARLLRDEGCDTVWFGAAAPLALLSPGLRRAGAARILASTHGHEVGWSMLPGARQALGAIGRHTDIVTYVSRYTRNRFASAFGPEAGLEYLPPGVDPETFRPDPAARAELRARYGLGERPTILCLSRLVPRKGQDALIAAMREIRAQIDGAVLVIAGGGPYAERLRRLATALDVADSVVFTGRVPSAELAAHHTIADVFAMPCRTRGAGLDVEGLGIVYLEASATGVPVVAGNSGGAPETVLEGRTGRVVNGRRTSEVGAAIVDILRDRDAAAAMGAQGRAWVRREWHWDALGARLRTLLR</sequence>
<dbReference type="EMBL" id="QZFU01000045">
    <property type="protein sequence ID" value="RJO69094.1"/>
    <property type="molecule type" value="Genomic_DNA"/>
</dbReference>
<comment type="catalytic activity">
    <reaction evidence="10">
        <text>a 1,2-diacyl-sn-glycero-3-phospho-[alpha-D-mannopyranosyl-(1&lt;-&gt;6)-D-myo-inositol] + GDP-alpha-D-mannose = a 2,6-O-bis(alpha-D-mannopyranosyl)-1-phosphatidyl-1D-myo-inositol + GDP + H(+)</text>
        <dbReference type="Rhea" id="RHEA:52440"/>
        <dbReference type="ChEBI" id="CHEBI:15378"/>
        <dbReference type="ChEBI" id="CHEBI:57527"/>
        <dbReference type="ChEBI" id="CHEBI:58189"/>
        <dbReference type="ChEBI" id="CHEBI:87673"/>
        <dbReference type="ChEBI" id="CHEBI:136624"/>
        <dbReference type="EC" id="2.4.1.346"/>
    </reaction>
</comment>
<evidence type="ECO:0000256" key="5">
    <source>
        <dbReference type="ARBA" id="ARBA00022679"/>
    </source>
</evidence>
<evidence type="ECO:0000256" key="11">
    <source>
        <dbReference type="ARBA" id="ARBA00060651"/>
    </source>
</evidence>
<evidence type="ECO:0000256" key="8">
    <source>
        <dbReference type="ARBA" id="ARBA00023264"/>
    </source>
</evidence>
<dbReference type="Gene3D" id="3.40.50.2000">
    <property type="entry name" value="Glycogen Phosphorylase B"/>
    <property type="match status" value="2"/>
</dbReference>
<feature type="domain" description="Glycosyl transferase family 1" evidence="17">
    <location>
        <begin position="182"/>
        <end position="356"/>
    </location>
</feature>
<name>A0A3A4K4C4_9NOCA</name>
<evidence type="ECO:0000256" key="13">
    <source>
        <dbReference type="ARBA" id="ARBA00075163"/>
    </source>
</evidence>
<evidence type="ECO:0000256" key="16">
    <source>
        <dbReference type="ARBA" id="ARBA00079381"/>
    </source>
</evidence>
<feature type="domain" description="Glycosyltransferase subfamily 4-like N-terminal" evidence="18">
    <location>
        <begin position="15"/>
        <end position="172"/>
    </location>
</feature>
<dbReference type="FunFam" id="3.40.50.2000:FF:000069">
    <property type="entry name" value="Alpha-(1-6)-phosphatidylinositol monomannoside mannosyltransferase"/>
    <property type="match status" value="1"/>
</dbReference>
<dbReference type="Proteomes" id="UP000266677">
    <property type="component" value="Unassembled WGS sequence"/>
</dbReference>
<evidence type="ECO:0000256" key="6">
    <source>
        <dbReference type="ARBA" id="ARBA00023098"/>
    </source>
</evidence>
<evidence type="ECO:0000313" key="20">
    <source>
        <dbReference type="Proteomes" id="UP000266677"/>
    </source>
</evidence>
<dbReference type="GO" id="GO:0033164">
    <property type="term" value="F:initiation-specific glycolipid 1,6-alpha-mannosyltransferase activity"/>
    <property type="evidence" value="ECO:0007669"/>
    <property type="project" value="UniProtKB-ARBA"/>
</dbReference>
<keyword evidence="4" id="KW-0328">Glycosyltransferase</keyword>
<comment type="pathway">
    <text evidence="1">Lipid metabolism.</text>
</comment>
<accession>A0A3A4K4C4</accession>
<comment type="caution">
    <text evidence="19">The sequence shown here is derived from an EMBL/GenBank/DDBJ whole genome shotgun (WGS) entry which is preliminary data.</text>
</comment>
<keyword evidence="8" id="KW-1208">Phospholipid metabolism</keyword>
<dbReference type="EC" id="2.4.1.346" evidence="12"/>
<evidence type="ECO:0000256" key="12">
    <source>
        <dbReference type="ARBA" id="ARBA00066957"/>
    </source>
</evidence>
<evidence type="ECO:0000256" key="2">
    <source>
        <dbReference type="ARBA" id="ARBA00009481"/>
    </source>
</evidence>
<dbReference type="GO" id="GO:0008654">
    <property type="term" value="P:phospholipid biosynthetic process"/>
    <property type="evidence" value="ECO:0007669"/>
    <property type="project" value="UniProtKB-KW"/>
</dbReference>
<dbReference type="PANTHER" id="PTHR45947">
    <property type="entry name" value="SULFOQUINOVOSYL TRANSFERASE SQD2"/>
    <property type="match status" value="1"/>
</dbReference>
<protein>
    <recommendedName>
        <fullName evidence="12">phosphatidyl-myo-inositol dimannoside synthase</fullName>
        <ecNumber evidence="12">2.4.1.346</ecNumber>
    </recommendedName>
    <alternativeName>
        <fullName evidence="13">Alpha-D-mannose-alpha-(1-6)-phosphatidylmyo-inositol-mannosyltransferase</fullName>
    </alternativeName>
    <alternativeName>
        <fullName evidence="16">Alpha-mannosyltransferase</fullName>
    </alternativeName>
    <alternativeName>
        <fullName evidence="15">Guanosine diphosphomannose-phosphatidyl-inositol alpha-mannosyltransferase</fullName>
    </alternativeName>
    <alternativeName>
        <fullName evidence="14">Phosphatidylinositol alpha-mannosyltransferase</fullName>
    </alternativeName>
</protein>
<evidence type="ECO:0000259" key="17">
    <source>
        <dbReference type="Pfam" id="PF00534"/>
    </source>
</evidence>
<keyword evidence="5 19" id="KW-0808">Transferase</keyword>
<dbReference type="FunFam" id="3.40.50.2000:FF:000115">
    <property type="entry name" value="Alpha-(1-6)-phosphatidylinositol monomannoside mannosyltransferase"/>
    <property type="match status" value="1"/>
</dbReference>
<dbReference type="RefSeq" id="WP_120044677.1">
    <property type="nucleotide sequence ID" value="NZ_QZFU01000045.1"/>
</dbReference>
<dbReference type="InterPro" id="IPR001296">
    <property type="entry name" value="Glyco_trans_1"/>
</dbReference>
<dbReference type="SUPFAM" id="SSF53756">
    <property type="entry name" value="UDP-Glycosyltransferase/glycogen phosphorylase"/>
    <property type="match status" value="1"/>
</dbReference>
<reference evidence="19 20" key="1">
    <citation type="submission" date="2018-09" db="EMBL/GenBank/DDBJ databases">
        <title>YIM PH21274 draft genome.</title>
        <authorList>
            <person name="Miao C."/>
        </authorList>
    </citation>
    <scope>NUCLEOTIDE SEQUENCE [LARGE SCALE GENOMIC DNA]</scope>
    <source>
        <strain evidence="19 20">YIM PH 21724</strain>
    </source>
</reference>
<evidence type="ECO:0000256" key="7">
    <source>
        <dbReference type="ARBA" id="ARBA00023209"/>
    </source>
</evidence>
<evidence type="ECO:0000256" key="4">
    <source>
        <dbReference type="ARBA" id="ARBA00022676"/>
    </source>
</evidence>
<evidence type="ECO:0000256" key="10">
    <source>
        <dbReference type="ARBA" id="ARBA00052876"/>
    </source>
</evidence>
<dbReference type="OrthoDB" id="9808602at2"/>
<keyword evidence="7" id="KW-0594">Phospholipid biosynthesis</keyword>
<keyword evidence="6" id="KW-0443">Lipid metabolism</keyword>
<dbReference type="InterPro" id="IPR028098">
    <property type="entry name" value="Glyco_trans_4-like_N"/>
</dbReference>
<comment type="pathway">
    <text evidence="11">Phospholipid metabolism; phosphatidylinositol metabolism.</text>
</comment>
<evidence type="ECO:0000256" key="1">
    <source>
        <dbReference type="ARBA" id="ARBA00005189"/>
    </source>
</evidence>
<dbReference type="Pfam" id="PF13439">
    <property type="entry name" value="Glyco_transf_4"/>
    <property type="match status" value="1"/>
</dbReference>
<dbReference type="Pfam" id="PF00534">
    <property type="entry name" value="Glycos_transf_1"/>
    <property type="match status" value="1"/>
</dbReference>
<dbReference type="PANTHER" id="PTHR45947:SF3">
    <property type="entry name" value="SULFOQUINOVOSYL TRANSFERASE SQD2"/>
    <property type="match status" value="1"/>
</dbReference>
<dbReference type="CDD" id="cd03801">
    <property type="entry name" value="GT4_PimA-like"/>
    <property type="match status" value="1"/>
</dbReference>
<organism evidence="19 20">
    <name type="scientific">Nocardia panacis</name>
    <dbReference type="NCBI Taxonomy" id="2340916"/>
    <lineage>
        <taxon>Bacteria</taxon>
        <taxon>Bacillati</taxon>
        <taxon>Actinomycetota</taxon>
        <taxon>Actinomycetes</taxon>
        <taxon>Mycobacteriales</taxon>
        <taxon>Nocardiaceae</taxon>
        <taxon>Nocardia</taxon>
    </lineage>
</organism>
<comment type="catalytic activity">
    <reaction evidence="9">
        <text>a 1,2-diacyl-sn-glycero-3-phospho-[alpha-D-6-acyl-mannopyranosyl-(1&lt;-&gt;6)-D-myo-inositol] + GDP-alpha-D-mannose = a 2-O-(alpha-D-mannosyl)-6-O-(6-O-acyl-alpha-D-mannosyl)-1-phosphatidyl-1D-myo-inositol + GDP + H(+)</text>
        <dbReference type="Rhea" id="RHEA:52444"/>
        <dbReference type="ChEBI" id="CHEBI:15378"/>
        <dbReference type="ChEBI" id="CHEBI:57527"/>
        <dbReference type="ChEBI" id="CHEBI:58189"/>
        <dbReference type="ChEBI" id="CHEBI:88053"/>
        <dbReference type="ChEBI" id="CHEBI:136625"/>
        <dbReference type="EC" id="2.4.1.346"/>
    </reaction>
</comment>
<dbReference type="GO" id="GO:0016020">
    <property type="term" value="C:membrane"/>
    <property type="evidence" value="ECO:0007669"/>
    <property type="project" value="GOC"/>
</dbReference>
<dbReference type="GO" id="GO:0043750">
    <property type="term" value="F:phosphatidylinositol alpha-mannosyltransferase activity"/>
    <property type="evidence" value="ECO:0007669"/>
    <property type="project" value="UniProtKB-ARBA"/>
</dbReference>
<comment type="similarity">
    <text evidence="2">Belongs to the glycosyltransferase group 1 family. Glycosyltransferase 4 subfamily.</text>
</comment>
<proteinExistence type="inferred from homology"/>
<evidence type="ECO:0000256" key="14">
    <source>
        <dbReference type="ARBA" id="ARBA00076875"/>
    </source>
</evidence>
<dbReference type="AlphaFoldDB" id="A0A3A4K4C4"/>
<evidence type="ECO:0000256" key="15">
    <source>
        <dbReference type="ARBA" id="ARBA00077842"/>
    </source>
</evidence>
<evidence type="ECO:0000256" key="9">
    <source>
        <dbReference type="ARBA" id="ARBA00051960"/>
    </source>
</evidence>
<evidence type="ECO:0000313" key="19">
    <source>
        <dbReference type="EMBL" id="RJO69094.1"/>
    </source>
</evidence>
<gene>
    <name evidence="19" type="ORF">D5S18_30965</name>
</gene>
<evidence type="ECO:0000259" key="18">
    <source>
        <dbReference type="Pfam" id="PF13439"/>
    </source>
</evidence>
<evidence type="ECO:0000256" key="3">
    <source>
        <dbReference type="ARBA" id="ARBA00022516"/>
    </source>
</evidence>
<keyword evidence="20" id="KW-1185">Reference proteome</keyword>
<keyword evidence="3" id="KW-0444">Lipid biosynthesis</keyword>
<dbReference type="InterPro" id="IPR050194">
    <property type="entry name" value="Glycosyltransferase_grp1"/>
</dbReference>